<organism evidence="1 2">
    <name type="scientific">Araneus ventricosus</name>
    <name type="common">Orbweaver spider</name>
    <name type="synonym">Epeira ventricosa</name>
    <dbReference type="NCBI Taxonomy" id="182803"/>
    <lineage>
        <taxon>Eukaryota</taxon>
        <taxon>Metazoa</taxon>
        <taxon>Ecdysozoa</taxon>
        <taxon>Arthropoda</taxon>
        <taxon>Chelicerata</taxon>
        <taxon>Arachnida</taxon>
        <taxon>Araneae</taxon>
        <taxon>Araneomorphae</taxon>
        <taxon>Entelegynae</taxon>
        <taxon>Araneoidea</taxon>
        <taxon>Araneidae</taxon>
        <taxon>Araneus</taxon>
    </lineage>
</organism>
<reference evidence="1 2" key="1">
    <citation type="journal article" date="2019" name="Sci. Rep.">
        <title>Orb-weaving spider Araneus ventricosus genome elucidates the spidroin gene catalogue.</title>
        <authorList>
            <person name="Kono N."/>
            <person name="Nakamura H."/>
            <person name="Ohtoshi R."/>
            <person name="Moran D.A.P."/>
            <person name="Shinohara A."/>
            <person name="Yoshida Y."/>
            <person name="Fujiwara M."/>
            <person name="Mori M."/>
            <person name="Tomita M."/>
            <person name="Arakawa K."/>
        </authorList>
    </citation>
    <scope>NUCLEOTIDE SEQUENCE [LARGE SCALE GENOMIC DNA]</scope>
</reference>
<gene>
    <name evidence="1" type="ORF">AVEN_131126_1</name>
</gene>
<dbReference type="EMBL" id="BGPR01057749">
    <property type="protein sequence ID" value="GBO34009.1"/>
    <property type="molecule type" value="Genomic_DNA"/>
</dbReference>
<name>A0A4Y2WA20_ARAVE</name>
<dbReference type="Proteomes" id="UP000499080">
    <property type="component" value="Unassembled WGS sequence"/>
</dbReference>
<accession>A0A4Y2WA20</accession>
<proteinExistence type="predicted"/>
<protein>
    <submittedName>
        <fullName evidence="1">Uncharacterized protein</fullName>
    </submittedName>
</protein>
<evidence type="ECO:0000313" key="2">
    <source>
        <dbReference type="Proteomes" id="UP000499080"/>
    </source>
</evidence>
<comment type="caution">
    <text evidence="1">The sequence shown here is derived from an EMBL/GenBank/DDBJ whole genome shotgun (WGS) entry which is preliminary data.</text>
</comment>
<keyword evidence="2" id="KW-1185">Reference proteome</keyword>
<dbReference type="AlphaFoldDB" id="A0A4Y2WA20"/>
<evidence type="ECO:0000313" key="1">
    <source>
        <dbReference type="EMBL" id="GBO34009.1"/>
    </source>
</evidence>
<feature type="non-terminal residue" evidence="1">
    <location>
        <position position="1"/>
    </location>
</feature>
<sequence>VCWRNLLRSENGADSEFYSVECGNVRYTRIAEMIYQKKLERPLPLNCIILSKLEFSILNTWTFLKPINVRENSELLKNSAWII</sequence>